<evidence type="ECO:0000256" key="2">
    <source>
        <dbReference type="SAM" id="MobiDB-lite"/>
    </source>
</evidence>
<dbReference type="Proteomes" id="UP001066276">
    <property type="component" value="Chromosome 7"/>
</dbReference>
<evidence type="ECO:0000313" key="4">
    <source>
        <dbReference type="Proteomes" id="UP001066276"/>
    </source>
</evidence>
<sequence>MEHVLASLGVPTQGSSGAETTVGISDVAESFNVPRESTSEPVATTSSATSALSSSDGASQVLEATLGKAKAYLLFVKGKPGSAESTQTSILQSVLPESASILSLNVPQVHVTDSQATVSEIRVLSTMECEHQEVQVKAPVEKLVTMQLETKWMLNMIPNEIRALKASQASKVAALHARLSKLEETMAQLPERLKEAEARVSQLEDQVSLIKKPVTQFKKQNSALEAKLEELENHSCCSNGIVGVPEGCEGHHVLQWVDSFIKS</sequence>
<evidence type="ECO:0000256" key="1">
    <source>
        <dbReference type="SAM" id="Coils"/>
    </source>
</evidence>
<name>A0AAV7P6F0_PLEWA</name>
<dbReference type="EMBL" id="JANPWB010000011">
    <property type="protein sequence ID" value="KAJ1122755.1"/>
    <property type="molecule type" value="Genomic_DNA"/>
</dbReference>
<gene>
    <name evidence="3" type="ORF">NDU88_001239</name>
</gene>
<comment type="caution">
    <text evidence="3">The sequence shown here is derived from an EMBL/GenBank/DDBJ whole genome shotgun (WGS) entry which is preliminary data.</text>
</comment>
<feature type="compositionally biased region" description="Low complexity" evidence="2">
    <location>
        <begin position="39"/>
        <end position="54"/>
    </location>
</feature>
<feature type="region of interest" description="Disordered" evidence="2">
    <location>
        <begin position="31"/>
        <end position="54"/>
    </location>
</feature>
<evidence type="ECO:0000313" key="3">
    <source>
        <dbReference type="EMBL" id="KAJ1122755.1"/>
    </source>
</evidence>
<proteinExistence type="predicted"/>
<dbReference type="AlphaFoldDB" id="A0AAV7P6F0"/>
<organism evidence="3 4">
    <name type="scientific">Pleurodeles waltl</name>
    <name type="common">Iberian ribbed newt</name>
    <dbReference type="NCBI Taxonomy" id="8319"/>
    <lineage>
        <taxon>Eukaryota</taxon>
        <taxon>Metazoa</taxon>
        <taxon>Chordata</taxon>
        <taxon>Craniata</taxon>
        <taxon>Vertebrata</taxon>
        <taxon>Euteleostomi</taxon>
        <taxon>Amphibia</taxon>
        <taxon>Batrachia</taxon>
        <taxon>Caudata</taxon>
        <taxon>Salamandroidea</taxon>
        <taxon>Salamandridae</taxon>
        <taxon>Pleurodelinae</taxon>
        <taxon>Pleurodeles</taxon>
    </lineage>
</organism>
<reference evidence="3" key="1">
    <citation type="journal article" date="2022" name="bioRxiv">
        <title>Sequencing and chromosome-scale assembly of the giantPleurodeles waltlgenome.</title>
        <authorList>
            <person name="Brown T."/>
            <person name="Elewa A."/>
            <person name="Iarovenko S."/>
            <person name="Subramanian E."/>
            <person name="Araus A.J."/>
            <person name="Petzold A."/>
            <person name="Susuki M."/>
            <person name="Suzuki K.-i.T."/>
            <person name="Hayashi T."/>
            <person name="Toyoda A."/>
            <person name="Oliveira C."/>
            <person name="Osipova E."/>
            <person name="Leigh N.D."/>
            <person name="Simon A."/>
            <person name="Yun M.H."/>
        </authorList>
    </citation>
    <scope>NUCLEOTIDE SEQUENCE</scope>
    <source>
        <strain evidence="3">20211129_DDA</strain>
        <tissue evidence="3">Liver</tissue>
    </source>
</reference>
<protein>
    <submittedName>
        <fullName evidence="3">Uncharacterized protein</fullName>
    </submittedName>
</protein>
<keyword evidence="4" id="KW-1185">Reference proteome</keyword>
<dbReference type="Gene3D" id="1.20.5.340">
    <property type="match status" value="1"/>
</dbReference>
<accession>A0AAV7P6F0</accession>
<keyword evidence="1" id="KW-0175">Coiled coil</keyword>
<feature type="coiled-coil region" evidence="1">
    <location>
        <begin position="179"/>
        <end position="234"/>
    </location>
</feature>